<protein>
    <recommendedName>
        <fullName evidence="4">Crinkler effector protein N-terminal domain-containing protein</fullName>
    </recommendedName>
</protein>
<dbReference type="Proteomes" id="UP000794436">
    <property type="component" value="Unassembled WGS sequence"/>
</dbReference>
<proteinExistence type="predicted"/>
<dbReference type="GO" id="GO:0005576">
    <property type="term" value="C:extracellular region"/>
    <property type="evidence" value="ECO:0007669"/>
    <property type="project" value="UniProtKB-SubCell"/>
</dbReference>
<sequence length="146" mass="16934">MENDDAKLWRAVYDVGSVFSVEIDRNVDIEALRTATSNKVFDTDQHAVNAHALTLYKSQAKNGEWLRDDREVRNFLRRGVSAAYEEMRPSWTLEESFGEGFSLSRGDIHVLVKLPETDAIPDDVPHAKRRRVERNLPVKELWRYCE</sequence>
<evidence type="ECO:0000256" key="3">
    <source>
        <dbReference type="ARBA" id="ARBA00022525"/>
    </source>
</evidence>
<feature type="domain" description="Crinkler effector protein N-terminal" evidence="4">
    <location>
        <begin position="7"/>
        <end position="113"/>
    </location>
</feature>
<dbReference type="AlphaFoldDB" id="A0A8K1FJ54"/>
<keyword evidence="6" id="KW-1185">Reference proteome</keyword>
<reference evidence="5" key="1">
    <citation type="submission" date="2019-03" db="EMBL/GenBank/DDBJ databases">
        <title>Long read genome sequence of the mycoparasitic Pythium oligandrum ATCC 38472 isolated from sugarbeet rhizosphere.</title>
        <authorList>
            <person name="Gaulin E."/>
        </authorList>
    </citation>
    <scope>NUCLEOTIDE SEQUENCE</scope>
    <source>
        <strain evidence="5">ATCC 38472_TT</strain>
    </source>
</reference>
<dbReference type="EMBL" id="SPLM01000076">
    <property type="protein sequence ID" value="TMW61442.1"/>
    <property type="molecule type" value="Genomic_DNA"/>
</dbReference>
<evidence type="ECO:0000259" key="4">
    <source>
        <dbReference type="Pfam" id="PF20147"/>
    </source>
</evidence>
<dbReference type="Pfam" id="PF20147">
    <property type="entry name" value="Crinkler"/>
    <property type="match status" value="1"/>
</dbReference>
<dbReference type="OrthoDB" id="89663at2759"/>
<dbReference type="GO" id="GO:0043657">
    <property type="term" value="C:host cell"/>
    <property type="evidence" value="ECO:0007669"/>
    <property type="project" value="UniProtKB-SubCell"/>
</dbReference>
<comment type="caution">
    <text evidence="5">The sequence shown here is derived from an EMBL/GenBank/DDBJ whole genome shotgun (WGS) entry which is preliminary data.</text>
</comment>
<gene>
    <name evidence="5" type="ORF">Poli38472_012633</name>
</gene>
<comment type="subcellular location">
    <subcellularLocation>
        <location evidence="1">Host cell</location>
    </subcellularLocation>
    <subcellularLocation>
        <location evidence="2">Secreted</location>
    </subcellularLocation>
</comment>
<evidence type="ECO:0000313" key="5">
    <source>
        <dbReference type="EMBL" id="TMW61442.1"/>
    </source>
</evidence>
<name>A0A8K1FJ54_PYTOL</name>
<dbReference type="InterPro" id="IPR045379">
    <property type="entry name" value="Crinkler_N"/>
</dbReference>
<evidence type="ECO:0000256" key="1">
    <source>
        <dbReference type="ARBA" id="ARBA00004340"/>
    </source>
</evidence>
<evidence type="ECO:0000256" key="2">
    <source>
        <dbReference type="ARBA" id="ARBA00004613"/>
    </source>
</evidence>
<keyword evidence="3" id="KW-0964">Secreted</keyword>
<organism evidence="5 6">
    <name type="scientific">Pythium oligandrum</name>
    <name type="common">Mycoparasitic fungus</name>
    <dbReference type="NCBI Taxonomy" id="41045"/>
    <lineage>
        <taxon>Eukaryota</taxon>
        <taxon>Sar</taxon>
        <taxon>Stramenopiles</taxon>
        <taxon>Oomycota</taxon>
        <taxon>Peronosporomycetes</taxon>
        <taxon>Pythiales</taxon>
        <taxon>Pythiaceae</taxon>
        <taxon>Pythium</taxon>
    </lineage>
</organism>
<accession>A0A8K1FJ54</accession>
<evidence type="ECO:0000313" key="6">
    <source>
        <dbReference type="Proteomes" id="UP000794436"/>
    </source>
</evidence>